<accession>A0AC34GW87</accession>
<name>A0AC34GW87_9BILA</name>
<evidence type="ECO:0000313" key="2">
    <source>
        <dbReference type="WBParaSite" id="ES5_v2.g9109.t1"/>
    </source>
</evidence>
<proteinExistence type="predicted"/>
<dbReference type="WBParaSite" id="ES5_v2.g9109.t1">
    <property type="protein sequence ID" value="ES5_v2.g9109.t1"/>
    <property type="gene ID" value="ES5_v2.g9109"/>
</dbReference>
<organism evidence="1 2">
    <name type="scientific">Panagrolaimus sp. ES5</name>
    <dbReference type="NCBI Taxonomy" id="591445"/>
    <lineage>
        <taxon>Eukaryota</taxon>
        <taxon>Metazoa</taxon>
        <taxon>Ecdysozoa</taxon>
        <taxon>Nematoda</taxon>
        <taxon>Chromadorea</taxon>
        <taxon>Rhabditida</taxon>
        <taxon>Tylenchina</taxon>
        <taxon>Panagrolaimomorpha</taxon>
        <taxon>Panagrolaimoidea</taxon>
        <taxon>Panagrolaimidae</taxon>
        <taxon>Panagrolaimus</taxon>
    </lineage>
</organism>
<sequence length="73" mass="7979">MKKKSEAALALSIIGPTLSGAGLAVGLINYFRTNPVIPELQRLREDIFARLDKIDQEISSNLGAKTIQSDFFS</sequence>
<reference evidence="2" key="1">
    <citation type="submission" date="2022-11" db="UniProtKB">
        <authorList>
            <consortium name="WormBaseParasite"/>
        </authorList>
    </citation>
    <scope>IDENTIFICATION</scope>
</reference>
<dbReference type="Proteomes" id="UP000887579">
    <property type="component" value="Unplaced"/>
</dbReference>
<protein>
    <submittedName>
        <fullName evidence="2">Uncharacterized protein</fullName>
    </submittedName>
</protein>
<evidence type="ECO:0000313" key="1">
    <source>
        <dbReference type="Proteomes" id="UP000887579"/>
    </source>
</evidence>